<gene>
    <name evidence="1" type="ORF">GYMLUDRAFT_244030</name>
</gene>
<dbReference type="HOGENOM" id="CLU_018544_13_0_1"/>
<name>A0A0D0CEC6_9AGAR</name>
<dbReference type="OrthoDB" id="3071018at2759"/>
<dbReference type="AlphaFoldDB" id="A0A0D0CEC6"/>
<proteinExistence type="predicted"/>
<protein>
    <recommendedName>
        <fullName evidence="3">F-box domain-containing protein</fullName>
    </recommendedName>
</protein>
<sequence>MQQLELEKWRIQLDISTFQVYLAPISRLPTEILTEIFLIHCEAAKGYTTSVTSGVWPLTYVSREWRSLALSLPVLWSDITIGVIENPAKNQLALLNTALTRSGSQPLTIHAFFSWATGSEDDINGFGMYEFEVPQTKSKIPPWPSEKQLSEAMVKAIVPHSNRWKTAEIEVLYNLSRLLVPIHGRLDSLEKLVFSGDVDDHPHIFNIAPRLRDIQFGNTPSDPFLIPWKQLTRFHESQWNPTFDPLPRFIGILLRNPQLEDFGVSYQGGRSRGDWHLTHSNLKALSCSDERLIRYLTLPKLEKLHLQAVFMNKCPPGMVPAFRDLLTRSGCASNMRVLRLQDVVLNHEIFNLLKVTPNLAELNFTFARWVTTYEGFMKELVQRMSNWGKRKEKQGKPVLIPKLELFTIDIEAINSFEWFKCDIRFIDKTFVDMVEGRRRKHGDGNGVSKIRVVKFEGYTPATLSAFTSDEVERMKKMRDERLDTYIATMDVNSEDDDRREKVFVK</sequence>
<organism evidence="1 2">
    <name type="scientific">Collybiopsis luxurians FD-317 M1</name>
    <dbReference type="NCBI Taxonomy" id="944289"/>
    <lineage>
        <taxon>Eukaryota</taxon>
        <taxon>Fungi</taxon>
        <taxon>Dikarya</taxon>
        <taxon>Basidiomycota</taxon>
        <taxon>Agaricomycotina</taxon>
        <taxon>Agaricomycetes</taxon>
        <taxon>Agaricomycetidae</taxon>
        <taxon>Agaricales</taxon>
        <taxon>Marasmiineae</taxon>
        <taxon>Omphalotaceae</taxon>
        <taxon>Collybiopsis</taxon>
        <taxon>Collybiopsis luxurians</taxon>
    </lineage>
</organism>
<evidence type="ECO:0000313" key="1">
    <source>
        <dbReference type="EMBL" id="KIK60874.1"/>
    </source>
</evidence>
<dbReference type="Proteomes" id="UP000053593">
    <property type="component" value="Unassembled WGS sequence"/>
</dbReference>
<dbReference type="EMBL" id="KN834773">
    <property type="protein sequence ID" value="KIK60874.1"/>
    <property type="molecule type" value="Genomic_DNA"/>
</dbReference>
<evidence type="ECO:0008006" key="3">
    <source>
        <dbReference type="Google" id="ProtNLM"/>
    </source>
</evidence>
<reference evidence="1 2" key="1">
    <citation type="submission" date="2014-04" db="EMBL/GenBank/DDBJ databases">
        <title>Evolutionary Origins and Diversification of the Mycorrhizal Mutualists.</title>
        <authorList>
            <consortium name="DOE Joint Genome Institute"/>
            <consortium name="Mycorrhizal Genomics Consortium"/>
            <person name="Kohler A."/>
            <person name="Kuo A."/>
            <person name="Nagy L.G."/>
            <person name="Floudas D."/>
            <person name="Copeland A."/>
            <person name="Barry K.W."/>
            <person name="Cichocki N."/>
            <person name="Veneault-Fourrey C."/>
            <person name="LaButti K."/>
            <person name="Lindquist E.A."/>
            <person name="Lipzen A."/>
            <person name="Lundell T."/>
            <person name="Morin E."/>
            <person name="Murat C."/>
            <person name="Riley R."/>
            <person name="Ohm R."/>
            <person name="Sun H."/>
            <person name="Tunlid A."/>
            <person name="Henrissat B."/>
            <person name="Grigoriev I.V."/>
            <person name="Hibbett D.S."/>
            <person name="Martin F."/>
        </authorList>
    </citation>
    <scope>NUCLEOTIDE SEQUENCE [LARGE SCALE GENOMIC DNA]</scope>
    <source>
        <strain evidence="1 2">FD-317 M1</strain>
    </source>
</reference>
<keyword evidence="2" id="KW-1185">Reference proteome</keyword>
<accession>A0A0D0CEC6</accession>
<evidence type="ECO:0000313" key="2">
    <source>
        <dbReference type="Proteomes" id="UP000053593"/>
    </source>
</evidence>